<accession>A0A160JFL5</accession>
<dbReference type="SMART" id="SM00267">
    <property type="entry name" value="GGDEF"/>
    <property type="match status" value="1"/>
</dbReference>
<dbReference type="GO" id="GO:1902201">
    <property type="term" value="P:negative regulation of bacterial-type flagellum-dependent cell motility"/>
    <property type="evidence" value="ECO:0007669"/>
    <property type="project" value="TreeGrafter"/>
</dbReference>
<keyword evidence="3" id="KW-0472">Membrane</keyword>
<dbReference type="GO" id="GO:0005886">
    <property type="term" value="C:plasma membrane"/>
    <property type="evidence" value="ECO:0007669"/>
    <property type="project" value="TreeGrafter"/>
</dbReference>
<dbReference type="Proteomes" id="UP000077405">
    <property type="component" value="Chromosome"/>
</dbReference>
<keyword evidence="6" id="KW-1185">Reference proteome</keyword>
<dbReference type="Pfam" id="PF00990">
    <property type="entry name" value="GGDEF"/>
    <property type="match status" value="1"/>
</dbReference>
<dbReference type="PROSITE" id="PS50887">
    <property type="entry name" value="GGDEF"/>
    <property type="match status" value="1"/>
</dbReference>
<dbReference type="InterPro" id="IPR029787">
    <property type="entry name" value="Nucleotide_cyclase"/>
</dbReference>
<dbReference type="InterPro" id="IPR043128">
    <property type="entry name" value="Rev_trsase/Diguanyl_cyclase"/>
</dbReference>
<dbReference type="SUPFAM" id="SSF55073">
    <property type="entry name" value="Nucleotide cyclase"/>
    <property type="match status" value="1"/>
</dbReference>
<proteinExistence type="predicted"/>
<organism evidence="5 6">
    <name type="scientific">Azospirillum humicireducens</name>
    <dbReference type="NCBI Taxonomy" id="1226968"/>
    <lineage>
        <taxon>Bacteria</taxon>
        <taxon>Pseudomonadati</taxon>
        <taxon>Pseudomonadota</taxon>
        <taxon>Alphaproteobacteria</taxon>
        <taxon>Rhodospirillales</taxon>
        <taxon>Azospirillaceae</taxon>
        <taxon>Azospirillum</taxon>
    </lineage>
</organism>
<comment type="catalytic activity">
    <reaction evidence="2">
        <text>2 GTP = 3',3'-c-di-GMP + 2 diphosphate</text>
        <dbReference type="Rhea" id="RHEA:24898"/>
        <dbReference type="ChEBI" id="CHEBI:33019"/>
        <dbReference type="ChEBI" id="CHEBI:37565"/>
        <dbReference type="ChEBI" id="CHEBI:58805"/>
        <dbReference type="EC" id="2.7.7.65"/>
    </reaction>
</comment>
<dbReference type="Gene3D" id="3.30.70.270">
    <property type="match status" value="1"/>
</dbReference>
<feature type="transmembrane region" description="Helical" evidence="3">
    <location>
        <begin position="106"/>
        <end position="127"/>
    </location>
</feature>
<dbReference type="CDD" id="cd01949">
    <property type="entry name" value="GGDEF"/>
    <property type="match status" value="1"/>
</dbReference>
<protein>
    <recommendedName>
        <fullName evidence="1">diguanylate cyclase</fullName>
        <ecNumber evidence="1">2.7.7.65</ecNumber>
    </recommendedName>
</protein>
<dbReference type="GO" id="GO:0043709">
    <property type="term" value="P:cell adhesion involved in single-species biofilm formation"/>
    <property type="evidence" value="ECO:0007669"/>
    <property type="project" value="TreeGrafter"/>
</dbReference>
<name>A0A160JFL5_9PROT</name>
<dbReference type="FunFam" id="3.30.70.270:FF:000001">
    <property type="entry name" value="Diguanylate cyclase domain protein"/>
    <property type="match status" value="1"/>
</dbReference>
<feature type="domain" description="GGDEF" evidence="4">
    <location>
        <begin position="168"/>
        <end position="297"/>
    </location>
</feature>
<keyword evidence="3" id="KW-1133">Transmembrane helix</keyword>
<gene>
    <name evidence="5" type="ORF">A6A40_07160</name>
</gene>
<evidence type="ECO:0000259" key="4">
    <source>
        <dbReference type="PROSITE" id="PS50887"/>
    </source>
</evidence>
<dbReference type="KEGG" id="ahu:A6A40_07160"/>
<feature type="transmembrane region" description="Helical" evidence="3">
    <location>
        <begin position="66"/>
        <end position="86"/>
    </location>
</feature>
<dbReference type="EMBL" id="CP015285">
    <property type="protein sequence ID" value="ANC91703.2"/>
    <property type="molecule type" value="Genomic_DNA"/>
</dbReference>
<reference evidence="5 6" key="1">
    <citation type="journal article" date="2013" name="Int. J. Syst. Evol. Microbiol.">
        <title>Azospirillum humicireducens sp. nov., a nitrogen-fixing bacterium isolated from a microbial fuel cell.</title>
        <authorList>
            <person name="Zhou S."/>
            <person name="Han L."/>
            <person name="Wang Y."/>
            <person name="Yang G."/>
            <person name="Zhuang L."/>
            <person name="Hu P."/>
        </authorList>
    </citation>
    <scope>NUCLEOTIDE SEQUENCE [LARGE SCALE GENOMIC DNA]</scope>
    <source>
        <strain evidence="5 6">SgZ-5</strain>
    </source>
</reference>
<evidence type="ECO:0000256" key="1">
    <source>
        <dbReference type="ARBA" id="ARBA00012528"/>
    </source>
</evidence>
<feature type="transmembrane region" description="Helical" evidence="3">
    <location>
        <begin position="9"/>
        <end position="26"/>
    </location>
</feature>
<dbReference type="EC" id="2.7.7.65" evidence="1"/>
<dbReference type="InterPro" id="IPR000160">
    <property type="entry name" value="GGDEF_dom"/>
</dbReference>
<evidence type="ECO:0000256" key="2">
    <source>
        <dbReference type="ARBA" id="ARBA00034247"/>
    </source>
</evidence>
<dbReference type="GO" id="GO:0052621">
    <property type="term" value="F:diguanylate cyclase activity"/>
    <property type="evidence" value="ECO:0007669"/>
    <property type="project" value="UniProtKB-EC"/>
</dbReference>
<dbReference type="NCBIfam" id="TIGR00254">
    <property type="entry name" value="GGDEF"/>
    <property type="match status" value="1"/>
</dbReference>
<evidence type="ECO:0000313" key="6">
    <source>
        <dbReference type="Proteomes" id="UP000077405"/>
    </source>
</evidence>
<dbReference type="PANTHER" id="PTHR45138">
    <property type="entry name" value="REGULATORY COMPONENTS OF SENSORY TRANSDUCTION SYSTEM"/>
    <property type="match status" value="1"/>
</dbReference>
<dbReference type="STRING" id="1226968.A6A40_07160"/>
<evidence type="ECO:0000256" key="3">
    <source>
        <dbReference type="SAM" id="Phobius"/>
    </source>
</evidence>
<dbReference type="AlphaFoldDB" id="A0A160JFL5"/>
<dbReference type="PANTHER" id="PTHR45138:SF9">
    <property type="entry name" value="DIGUANYLATE CYCLASE DGCM-RELATED"/>
    <property type="match status" value="1"/>
</dbReference>
<evidence type="ECO:0000313" key="5">
    <source>
        <dbReference type="EMBL" id="ANC91703.2"/>
    </source>
</evidence>
<keyword evidence="3" id="KW-0812">Transmembrane</keyword>
<sequence>MNLFFSRRVCWVSFWTPPVLIILIFFNPFSEFVSRLITGNILFVFQLCMILSIIVIERSQLVGRGWWIVFIGISITVFVTSLRVVVGISSPDLLSGAFNASLIQTITYVSSLANLILVSNGFLLMAVERSAHRLRIVAMKDKLTDCWNRLRVEEVARHEMAVLERSGRPVSMILADLDHFKSLNDLHGHWVGDEVIIGFAEIARRSVRSVDLLGRWGGEEFIVLLPGATVAEAVPVAERLRIQLETHVFPGGQRATVSLGVAECRPGDSWETWIRNADTALYSAKAAGRNRTCTYGWEAKAVVPPI</sequence>
<feature type="transmembrane region" description="Helical" evidence="3">
    <location>
        <begin position="32"/>
        <end position="54"/>
    </location>
</feature>
<dbReference type="InterPro" id="IPR050469">
    <property type="entry name" value="Diguanylate_Cyclase"/>
</dbReference>